<dbReference type="Proteomes" id="UP001239111">
    <property type="component" value="Chromosome 2"/>
</dbReference>
<keyword evidence="2" id="KW-1185">Reference proteome</keyword>
<accession>A0ACC2NXR1</accession>
<name>A0ACC2NXR1_9HYME</name>
<gene>
    <name evidence="1" type="ORF">QAD02_011429</name>
</gene>
<evidence type="ECO:0000313" key="2">
    <source>
        <dbReference type="Proteomes" id="UP001239111"/>
    </source>
</evidence>
<dbReference type="EMBL" id="CM056742">
    <property type="protein sequence ID" value="KAJ8675643.1"/>
    <property type="molecule type" value="Genomic_DNA"/>
</dbReference>
<sequence>MEEVRDLKLELVQVLFRHGARTCNKSEATIPMPQHIDKALHDKYDYGQLTNVGKAQAHKLGCLLRERYGKFLGDSYHPRDVHAYSSDFDRTKASLQLVLAGLYPPSSEEKWNSDLDWMPIPFHSTPQDMDHLLLTFKRSRYQKLLQDAMNSPTGQEKLTKMHELHDFFMEKGIDKVKEYGFIAGLGIHNVLSAHKSSKCVLPVWYTEELFTVLRERVVDLLDLMSLTAEMRRLIAGSLIRKFRENMDIEGKFDNPRKIYLFSGHELNLAAFTRAHGISDEFKYPDYSSAVILEKWRDPQGKIFVRMLGRTGPYEKFLPLKLGDSGDFCPIDEYLKMTDNLIPADEELLEIINDRGQDLLSAVQSDYVFRSKTPVIDTFA</sequence>
<reference evidence="1" key="1">
    <citation type="submission" date="2023-04" db="EMBL/GenBank/DDBJ databases">
        <title>A chromosome-level genome assembly of the parasitoid wasp Eretmocerus hayati.</title>
        <authorList>
            <person name="Zhong Y."/>
            <person name="Liu S."/>
            <person name="Liu Y."/>
        </authorList>
    </citation>
    <scope>NUCLEOTIDE SEQUENCE</scope>
    <source>
        <strain evidence="1">ZJU_SS_LIU_2023</strain>
    </source>
</reference>
<proteinExistence type="predicted"/>
<comment type="caution">
    <text evidence="1">The sequence shown here is derived from an EMBL/GenBank/DDBJ whole genome shotgun (WGS) entry which is preliminary data.</text>
</comment>
<evidence type="ECO:0000313" key="1">
    <source>
        <dbReference type="EMBL" id="KAJ8675643.1"/>
    </source>
</evidence>
<protein>
    <submittedName>
        <fullName evidence="1">Uncharacterized protein</fullName>
    </submittedName>
</protein>
<organism evidence="1 2">
    <name type="scientific">Eretmocerus hayati</name>
    <dbReference type="NCBI Taxonomy" id="131215"/>
    <lineage>
        <taxon>Eukaryota</taxon>
        <taxon>Metazoa</taxon>
        <taxon>Ecdysozoa</taxon>
        <taxon>Arthropoda</taxon>
        <taxon>Hexapoda</taxon>
        <taxon>Insecta</taxon>
        <taxon>Pterygota</taxon>
        <taxon>Neoptera</taxon>
        <taxon>Endopterygota</taxon>
        <taxon>Hymenoptera</taxon>
        <taxon>Apocrita</taxon>
        <taxon>Proctotrupomorpha</taxon>
        <taxon>Chalcidoidea</taxon>
        <taxon>Aphelinidae</taxon>
        <taxon>Aphelininae</taxon>
        <taxon>Eretmocerus</taxon>
    </lineage>
</organism>